<organism evidence="2 3">
    <name type="scientific">Granulibacter bethesdensis (strain ATCC BAA-1260 / CGDNIH1)</name>
    <dbReference type="NCBI Taxonomy" id="391165"/>
    <lineage>
        <taxon>Bacteria</taxon>
        <taxon>Pseudomonadati</taxon>
        <taxon>Pseudomonadota</taxon>
        <taxon>Alphaproteobacteria</taxon>
        <taxon>Acetobacterales</taxon>
        <taxon>Acetobacteraceae</taxon>
        <taxon>Granulibacter</taxon>
    </lineage>
</organism>
<gene>
    <name evidence="2" type="ordered locus">GbCGDNIH1_7043</name>
</gene>
<evidence type="ECO:0000313" key="3">
    <source>
        <dbReference type="Proteomes" id="UP000001963"/>
    </source>
</evidence>
<feature type="region of interest" description="Disordered" evidence="1">
    <location>
        <begin position="13"/>
        <end position="69"/>
    </location>
</feature>
<reference evidence="2 3" key="1">
    <citation type="journal article" date="2007" name="J. Bacteriol.">
        <title>Genome sequence analysis of the emerging human pathogenic acetic acid bacterium Granulibacter bethesdensis.</title>
        <authorList>
            <person name="Greenberg D.E."/>
            <person name="Porcella S.F."/>
            <person name="Zelazny A.M."/>
            <person name="Virtaneva K."/>
            <person name="Sturdevant D.E."/>
            <person name="Kupko J.J.III."/>
            <person name="Barbian K.D."/>
            <person name="Babar A."/>
            <person name="Dorward D.W."/>
            <person name="Holland S.M."/>
        </authorList>
    </citation>
    <scope>NUCLEOTIDE SEQUENCE [LARGE SCALE GENOMIC DNA]</scope>
    <source>
        <strain evidence="3">ATCC BAA-1260 / CGDNIH1</strain>
    </source>
</reference>
<keyword evidence="3" id="KW-1185">Reference proteome</keyword>
<sequence length="69" mass="7519">MFTHSAQFAANSLGIPGYGATGRSSHTHVAEPPTSGMETASPDDTRYDRSHGFEKLGIRIRPSMRERGE</sequence>
<evidence type="ECO:0000256" key="1">
    <source>
        <dbReference type="SAM" id="MobiDB-lite"/>
    </source>
</evidence>
<dbReference type="KEGG" id="gbe:GbCGDNIH1_7043"/>
<feature type="compositionally biased region" description="Basic and acidic residues" evidence="1">
    <location>
        <begin position="43"/>
        <end position="69"/>
    </location>
</feature>
<proteinExistence type="predicted"/>
<dbReference type="Proteomes" id="UP000001963">
    <property type="component" value="Chromosome"/>
</dbReference>
<dbReference type="EMBL" id="CP000394">
    <property type="protein sequence ID" value="ASV62374.1"/>
    <property type="molecule type" value="Genomic_DNA"/>
</dbReference>
<dbReference type="AlphaFoldDB" id="A0A286M2X5"/>
<protein>
    <submittedName>
        <fullName evidence="2">Uncharacterized protein</fullName>
    </submittedName>
</protein>
<evidence type="ECO:0000313" key="2">
    <source>
        <dbReference type="EMBL" id="ASV62374.1"/>
    </source>
</evidence>
<accession>A0A286M2X5</accession>
<name>A0A286M2X5_GRABC</name>